<name>A0A2A2DEJ9_9ACTN</name>
<proteinExistence type="predicted"/>
<dbReference type="RefSeq" id="WP_095578381.1">
    <property type="nucleotide sequence ID" value="NZ_JAJQQQ010000032.1"/>
</dbReference>
<dbReference type="Proteomes" id="UP000218944">
    <property type="component" value="Unassembled WGS sequence"/>
</dbReference>
<dbReference type="InterPro" id="IPR027417">
    <property type="entry name" value="P-loop_NTPase"/>
</dbReference>
<accession>A0A2A2DEJ9</accession>
<feature type="region of interest" description="Disordered" evidence="1">
    <location>
        <begin position="1"/>
        <end position="28"/>
    </location>
</feature>
<gene>
    <name evidence="2" type="ORF">CK936_00080</name>
</gene>
<reference evidence="2 3" key="1">
    <citation type="submission" date="2017-08" db="EMBL/GenBank/DDBJ databases">
        <title>Genome sequence of Streptomyces albireticuli NRRL B-1670.</title>
        <authorList>
            <person name="Graham D.E."/>
            <person name="Mahan K.M."/>
            <person name="Klingeman D.M."/>
            <person name="Hettich R.L."/>
            <person name="Parry R.J."/>
            <person name="Spain J.C."/>
        </authorList>
    </citation>
    <scope>NUCLEOTIDE SEQUENCE [LARGE SCALE GENOMIC DNA]</scope>
    <source>
        <strain evidence="2 3">NRRL B-1670</strain>
    </source>
</reference>
<keyword evidence="3" id="KW-1185">Reference proteome</keyword>
<protein>
    <submittedName>
        <fullName evidence="2">ATPase</fullName>
    </submittedName>
</protein>
<dbReference type="SUPFAM" id="SSF52540">
    <property type="entry name" value="P-loop containing nucleoside triphosphate hydrolases"/>
    <property type="match status" value="1"/>
</dbReference>
<dbReference type="EMBL" id="NSJV01000004">
    <property type="protein sequence ID" value="PAU50893.1"/>
    <property type="molecule type" value="Genomic_DNA"/>
</dbReference>
<dbReference type="Pfam" id="PF12846">
    <property type="entry name" value="AAA_10"/>
    <property type="match status" value="1"/>
</dbReference>
<evidence type="ECO:0000313" key="2">
    <source>
        <dbReference type="EMBL" id="PAU50893.1"/>
    </source>
</evidence>
<sequence>MFQPSKATSRSKDSATPKGGAPRRGLKARLLTTRRTAPDTKFATGLQLTDITGHLALSKTGHVTAWYVAAPARWSFLSDADRNQLLRAHAQRLAELSGRRVHLRITHRPYPVARWAESLHRSVIDPLPGWDRYLAEEQQKVGSMPLDDKVVYYGVAVGRLSGAGRQSSRLLSSGQRELDALSRDLQEIDTTMAGPGMSARPVTASDMDWLLTRSIGLGLPAPLDPPVQPGSQWSTADLAEYTDPVEWVTPEAYAPHVLVTGRRDGRTQQRYVSVMTMGRMALPPIPESGHGPWLQRMDRVPFPYEVSATFDVRDGGEVGKEMRSQLDRIHYQVKHHAEHGADIPQQLGRQRDQALATEDEINSEGFAGVATRTAGWFRIAVPGTTPEQVHDRVKRVQALYKGHILIHRPADQYRLAREFIPGEPLANDAFKRRLPVTTVAGALPAASALVGDRSGLNLGHTSGASRRAVMWHPWRSMEVRESSGLTPIVSTLGGGKSTLAGKIMYDAARMGVAFTCLDPSGPLTRLCALPELRPYAKEIDLMSAEPGTLNPYRVIPDPVAAHFRPEDFADKPDPRAAAEEAFVAAGRAAQAQRRTLAADVLKGLLPESLRTSEHTNKVLLMAAQRADTSVNSSPFAVIEMLKRFDGSLAEHAQHLAELLQGASELPAGQLIFPGTDGGDDRYLSAHHRLVVMSLKGLQLPTAGVPASEWSLDEQYSMPLLYLAGWYAQRSIYDRPMHERKGLFLDEAWALMQVSSGRTLIKKTARDSRKHNGRALIASQDAEDLLAADLGNWIDSAFIGRTVGEQAQRAALRLIGIEPGNGYEDVLAGLSRIERGADRNERPREFIFDDGDGGIERITVNLEHRPALKAALNTTASPLSKTSSANPWTSSAVLGMVQNGEGALR</sequence>
<dbReference type="AlphaFoldDB" id="A0A2A2DEJ9"/>
<evidence type="ECO:0000256" key="1">
    <source>
        <dbReference type="SAM" id="MobiDB-lite"/>
    </source>
</evidence>
<comment type="caution">
    <text evidence="2">The sequence shown here is derived from an EMBL/GenBank/DDBJ whole genome shotgun (WGS) entry which is preliminary data.</text>
</comment>
<evidence type="ECO:0000313" key="3">
    <source>
        <dbReference type="Proteomes" id="UP000218944"/>
    </source>
</evidence>
<dbReference type="Gene3D" id="3.40.50.300">
    <property type="entry name" value="P-loop containing nucleotide triphosphate hydrolases"/>
    <property type="match status" value="1"/>
</dbReference>
<organism evidence="2 3">
    <name type="scientific">Streptomyces albireticuli</name>
    <dbReference type="NCBI Taxonomy" id="1940"/>
    <lineage>
        <taxon>Bacteria</taxon>
        <taxon>Bacillati</taxon>
        <taxon>Actinomycetota</taxon>
        <taxon>Actinomycetes</taxon>
        <taxon>Kitasatosporales</taxon>
        <taxon>Streptomycetaceae</taxon>
        <taxon>Streptomyces</taxon>
    </lineage>
</organism>